<dbReference type="PROSITE" id="PS00697">
    <property type="entry name" value="DNA_LIGASE_A1"/>
    <property type="match status" value="1"/>
</dbReference>
<evidence type="ECO:0000256" key="4">
    <source>
        <dbReference type="ARBA" id="ARBA00034003"/>
    </source>
</evidence>
<comment type="caution">
    <text evidence="6">The sequence shown here is derived from an EMBL/GenBank/DDBJ whole genome shotgun (WGS) entry which is preliminary data.</text>
</comment>
<dbReference type="Pfam" id="PF04679">
    <property type="entry name" value="DNA_ligase_A_C"/>
    <property type="match status" value="1"/>
</dbReference>
<dbReference type="EC" id="6.5.1.1" evidence="2"/>
<keyword evidence="7" id="KW-1185">Reference proteome</keyword>
<dbReference type="CDD" id="cd07971">
    <property type="entry name" value="OBF_DNA_ligase_LigD"/>
    <property type="match status" value="1"/>
</dbReference>
<dbReference type="SUPFAM" id="SSF50249">
    <property type="entry name" value="Nucleic acid-binding proteins"/>
    <property type="match status" value="1"/>
</dbReference>
<dbReference type="SUPFAM" id="SSF56091">
    <property type="entry name" value="DNA ligase/mRNA capping enzyme, catalytic domain"/>
    <property type="match status" value="1"/>
</dbReference>
<dbReference type="NCBIfam" id="TIGR02779">
    <property type="entry name" value="NHEJ_ligase_lig"/>
    <property type="match status" value="1"/>
</dbReference>
<reference evidence="6 7" key="1">
    <citation type="submission" date="2020-08" db="EMBL/GenBank/DDBJ databases">
        <title>Genomic Encyclopedia of Type Strains, Phase IV (KMG-IV): sequencing the most valuable type-strain genomes for metagenomic binning, comparative biology and taxonomic classification.</title>
        <authorList>
            <person name="Goeker M."/>
        </authorList>
    </citation>
    <scope>NUCLEOTIDE SEQUENCE [LARGE SCALE GENOMIC DNA]</scope>
    <source>
        <strain evidence="6 7">DSM 45385</strain>
    </source>
</reference>
<dbReference type="InterPro" id="IPR014146">
    <property type="entry name" value="LigD_ligase_dom"/>
</dbReference>
<dbReference type="GO" id="GO:0003910">
    <property type="term" value="F:DNA ligase (ATP) activity"/>
    <property type="evidence" value="ECO:0007669"/>
    <property type="project" value="UniProtKB-EC"/>
</dbReference>
<evidence type="ECO:0000256" key="1">
    <source>
        <dbReference type="ARBA" id="ARBA00007572"/>
    </source>
</evidence>
<dbReference type="PANTHER" id="PTHR45674">
    <property type="entry name" value="DNA LIGASE 1/3 FAMILY MEMBER"/>
    <property type="match status" value="1"/>
</dbReference>
<dbReference type="InterPro" id="IPR016059">
    <property type="entry name" value="DNA_ligase_ATP-dep_CS"/>
</dbReference>
<dbReference type="InterPro" id="IPR012309">
    <property type="entry name" value="DNA_ligase_ATP-dep_C"/>
</dbReference>
<evidence type="ECO:0000256" key="2">
    <source>
        <dbReference type="ARBA" id="ARBA00012727"/>
    </source>
</evidence>
<accession>A0A7W7ZWT9</accession>
<feature type="domain" description="ATP-dependent DNA ligase family profile" evidence="5">
    <location>
        <begin position="102"/>
        <end position="225"/>
    </location>
</feature>
<dbReference type="Gene3D" id="3.30.1490.70">
    <property type="match status" value="1"/>
</dbReference>
<proteinExistence type="inferred from homology"/>
<comment type="similarity">
    <text evidence="1">Belongs to the ATP-dependent DNA ligase family.</text>
</comment>
<dbReference type="InterPro" id="IPR012340">
    <property type="entry name" value="NA-bd_OB-fold"/>
</dbReference>
<dbReference type="RefSeq" id="WP_184958227.1">
    <property type="nucleotide sequence ID" value="NZ_JACHIN010000001.1"/>
</dbReference>
<name>A0A7W7ZWT9_9ACTN</name>
<evidence type="ECO:0000313" key="6">
    <source>
        <dbReference type="EMBL" id="MBB5075241.1"/>
    </source>
</evidence>
<dbReference type="PANTHER" id="PTHR45674:SF4">
    <property type="entry name" value="DNA LIGASE 1"/>
    <property type="match status" value="1"/>
</dbReference>
<organism evidence="6 7">
    <name type="scientific">Nonomuraea endophytica</name>
    <dbReference type="NCBI Taxonomy" id="714136"/>
    <lineage>
        <taxon>Bacteria</taxon>
        <taxon>Bacillati</taxon>
        <taxon>Actinomycetota</taxon>
        <taxon>Actinomycetes</taxon>
        <taxon>Streptosporangiales</taxon>
        <taxon>Streptosporangiaceae</taxon>
        <taxon>Nonomuraea</taxon>
    </lineage>
</organism>
<evidence type="ECO:0000259" key="5">
    <source>
        <dbReference type="PROSITE" id="PS50160"/>
    </source>
</evidence>
<dbReference type="GO" id="GO:0006281">
    <property type="term" value="P:DNA repair"/>
    <property type="evidence" value="ECO:0007669"/>
    <property type="project" value="InterPro"/>
</dbReference>
<dbReference type="Gene3D" id="3.30.470.30">
    <property type="entry name" value="DNA ligase/mRNA capping enzyme"/>
    <property type="match status" value="1"/>
</dbReference>
<sequence>MMLIRPMLAVSGELPIASQEAAWAAEFKWDGVRAVAYLLGGEVRLLSRNDREVTGAYPELLADLAGARNMVLDGEVVALDSSGAPDFGRLQSRMHVRSPSRSLLATVPVLYHAFDVLHLDGRSTLRMPYERRRALLEELALDRGRVRVPPSFPGSAGVVMDVAREHGLEGVVCKRLDSPYLPGRRSELWVKVKNTLMLDVLVGGWKPGEGRRSGTIGSLLVGVPDAGGLRYVGHVGTGFTEHMLRDLSARMAPLVRPASPFAGVAPEPAHWVEPRLAGEVEYAGWTRDGVLRHPTWRGLKE</sequence>
<dbReference type="EMBL" id="JACHIN010000001">
    <property type="protein sequence ID" value="MBB5075241.1"/>
    <property type="molecule type" value="Genomic_DNA"/>
</dbReference>
<dbReference type="InterPro" id="IPR050191">
    <property type="entry name" value="ATP-dep_DNA_ligase"/>
</dbReference>
<dbReference type="GO" id="GO:0005524">
    <property type="term" value="F:ATP binding"/>
    <property type="evidence" value="ECO:0007669"/>
    <property type="project" value="InterPro"/>
</dbReference>
<evidence type="ECO:0000313" key="7">
    <source>
        <dbReference type="Proteomes" id="UP000568380"/>
    </source>
</evidence>
<comment type="catalytic activity">
    <reaction evidence="4">
        <text>ATP + (deoxyribonucleotide)n-3'-hydroxyl + 5'-phospho-(deoxyribonucleotide)m = (deoxyribonucleotide)n+m + AMP + diphosphate.</text>
        <dbReference type="EC" id="6.5.1.1"/>
    </reaction>
</comment>
<dbReference type="Gene3D" id="2.40.50.140">
    <property type="entry name" value="Nucleic acid-binding proteins"/>
    <property type="match status" value="1"/>
</dbReference>
<dbReference type="GO" id="GO:0006310">
    <property type="term" value="P:DNA recombination"/>
    <property type="evidence" value="ECO:0007669"/>
    <property type="project" value="InterPro"/>
</dbReference>
<dbReference type="CDD" id="cd07906">
    <property type="entry name" value="Adenylation_DNA_ligase_LigD_LigC"/>
    <property type="match status" value="1"/>
</dbReference>
<evidence type="ECO:0000256" key="3">
    <source>
        <dbReference type="ARBA" id="ARBA00022598"/>
    </source>
</evidence>
<dbReference type="InterPro" id="IPR012310">
    <property type="entry name" value="DNA_ligase_ATP-dep_cent"/>
</dbReference>
<protein>
    <recommendedName>
        <fullName evidence="2">DNA ligase (ATP)</fullName>
        <ecNumber evidence="2">6.5.1.1</ecNumber>
    </recommendedName>
</protein>
<dbReference type="PROSITE" id="PS50160">
    <property type="entry name" value="DNA_LIGASE_A3"/>
    <property type="match status" value="1"/>
</dbReference>
<keyword evidence="3 6" id="KW-0436">Ligase</keyword>
<gene>
    <name evidence="6" type="ORF">HNR40_000687</name>
</gene>
<dbReference type="Proteomes" id="UP000568380">
    <property type="component" value="Unassembled WGS sequence"/>
</dbReference>
<dbReference type="Pfam" id="PF01068">
    <property type="entry name" value="DNA_ligase_A_M"/>
    <property type="match status" value="1"/>
</dbReference>
<dbReference type="AlphaFoldDB" id="A0A7W7ZWT9"/>